<dbReference type="Proteomes" id="UP000012019">
    <property type="component" value="Unassembled WGS sequence"/>
</dbReference>
<dbReference type="InterPro" id="IPR004658">
    <property type="entry name" value="OMP_Slp"/>
</dbReference>
<dbReference type="GO" id="GO:0019867">
    <property type="term" value="C:outer membrane"/>
    <property type="evidence" value="ECO:0007669"/>
    <property type="project" value="InterPro"/>
</dbReference>
<keyword evidence="3" id="KW-1185">Reference proteome</keyword>
<dbReference type="STRING" id="1286106.MPL1_04190"/>
<dbReference type="RefSeq" id="WP_009725860.1">
    <property type="nucleotide sequence ID" value="NZ_APHR01000018.1"/>
</dbReference>
<dbReference type="NCBIfam" id="TIGR00752">
    <property type="entry name" value="slp"/>
    <property type="match status" value="1"/>
</dbReference>
<organism evidence="2 3">
    <name type="scientific">Methylophaga lonarensis MPL</name>
    <dbReference type="NCBI Taxonomy" id="1286106"/>
    <lineage>
        <taxon>Bacteria</taxon>
        <taxon>Pseudomonadati</taxon>
        <taxon>Pseudomonadota</taxon>
        <taxon>Gammaproteobacteria</taxon>
        <taxon>Thiotrichales</taxon>
        <taxon>Piscirickettsiaceae</taxon>
        <taxon>Methylophaga</taxon>
    </lineage>
</organism>
<dbReference type="PIRSF" id="PIRSF004982">
    <property type="entry name" value="SlP"/>
    <property type="match status" value="1"/>
</dbReference>
<dbReference type="eggNOG" id="COG3065">
    <property type="taxonomic scope" value="Bacteria"/>
</dbReference>
<dbReference type="PROSITE" id="PS51257">
    <property type="entry name" value="PROKAR_LIPOPROTEIN"/>
    <property type="match status" value="1"/>
</dbReference>
<dbReference type="AlphaFoldDB" id="M7P2A5"/>
<feature type="chain" id="PRO_5004082575" evidence="1">
    <location>
        <begin position="21"/>
        <end position="183"/>
    </location>
</feature>
<keyword evidence="1" id="KW-0732">Signal</keyword>
<sequence>MLHRFVPLIAIAVTTLSACSSVPSQIQTAPVNDIQLQQVNQNAASQQGQYVRWGGQVVAIENTADATLIQIVQYPLNHFGRPITNRDSQGRFLARTPEFIDPIVYPAGTLVTFTGIINGASDRKVDQRNLTLPIVDIESMHNWPPIQQPAHRSPYFYDPFFSPYYRFHGSYWHHPRYRYRYWY</sequence>
<comment type="caution">
    <text evidence="2">The sequence shown here is derived from an EMBL/GenBank/DDBJ whole genome shotgun (WGS) entry which is preliminary data.</text>
</comment>
<evidence type="ECO:0000313" key="2">
    <source>
        <dbReference type="EMBL" id="EMR13622.1"/>
    </source>
</evidence>
<name>M7P2A5_9GAMM</name>
<reference evidence="2 3" key="1">
    <citation type="journal article" date="2013" name="Genome Announc.">
        <title>Draft Genome Sequence of Methylophaga lonarensis MPLT, a Haloalkaliphilic (Non-Methane-Utilizing) Methylotroph.</title>
        <authorList>
            <person name="Shetty S.A."/>
            <person name="Marathe N.P."/>
            <person name="Munot H."/>
            <person name="Antony C.P."/>
            <person name="Dhotre D.P."/>
            <person name="Murrell J.C."/>
            <person name="Shouche Y.S."/>
        </authorList>
    </citation>
    <scope>NUCLEOTIDE SEQUENCE [LARGE SCALE GENOMIC DNA]</scope>
    <source>
        <strain evidence="2 3">MPL</strain>
    </source>
</reference>
<dbReference type="PANTHER" id="PTHR37530">
    <property type="entry name" value="OUTER MEMBRANE PROTEIN SLP"/>
    <property type="match status" value="1"/>
</dbReference>
<gene>
    <name evidence="2" type="ORF">MPL1_04190</name>
</gene>
<protein>
    <submittedName>
        <fullName evidence="2">Starvation lipoprotein Slp-like protein</fullName>
    </submittedName>
</protein>
<feature type="signal peptide" evidence="1">
    <location>
        <begin position="1"/>
        <end position="20"/>
    </location>
</feature>
<keyword evidence="2" id="KW-0449">Lipoprotein</keyword>
<accession>M7P2A5</accession>
<dbReference type="EMBL" id="APHR01000018">
    <property type="protein sequence ID" value="EMR13622.1"/>
    <property type="molecule type" value="Genomic_DNA"/>
</dbReference>
<evidence type="ECO:0000313" key="3">
    <source>
        <dbReference type="Proteomes" id="UP000012019"/>
    </source>
</evidence>
<dbReference type="PANTHER" id="PTHR37530:SF1">
    <property type="entry name" value="OUTER MEMBRANE PROTEIN SLP"/>
    <property type="match status" value="1"/>
</dbReference>
<dbReference type="PATRIC" id="fig|1286106.3.peg.839"/>
<dbReference type="Pfam" id="PF03843">
    <property type="entry name" value="Slp"/>
    <property type="match status" value="1"/>
</dbReference>
<evidence type="ECO:0000256" key="1">
    <source>
        <dbReference type="SAM" id="SignalP"/>
    </source>
</evidence>
<proteinExistence type="predicted"/>